<dbReference type="EMBL" id="RYZI01000043">
    <property type="protein sequence ID" value="RWA12709.1"/>
    <property type="molecule type" value="Genomic_DNA"/>
</dbReference>
<gene>
    <name evidence="2" type="ORF">EKO27_g2388</name>
</gene>
<protein>
    <recommendedName>
        <fullName evidence="4">Ubiquitin 3 binding protein But2 C-terminal domain-containing protein</fullName>
    </recommendedName>
</protein>
<dbReference type="Proteomes" id="UP000286045">
    <property type="component" value="Unassembled WGS sequence"/>
</dbReference>
<reference evidence="2 3" key="1">
    <citation type="submission" date="2018-12" db="EMBL/GenBank/DDBJ databases">
        <title>Draft genome sequence of Xylaria grammica IHI A82.</title>
        <authorList>
            <person name="Buettner E."/>
            <person name="Kellner H."/>
        </authorList>
    </citation>
    <scope>NUCLEOTIDE SEQUENCE [LARGE SCALE GENOMIC DNA]</scope>
    <source>
        <strain evidence="2 3">IHI A82</strain>
    </source>
</reference>
<feature type="chain" id="PRO_5019301961" description="Ubiquitin 3 binding protein But2 C-terminal domain-containing protein" evidence="1">
    <location>
        <begin position="24"/>
        <end position="200"/>
    </location>
</feature>
<comment type="caution">
    <text evidence="2">The sequence shown here is derived from an EMBL/GenBank/DDBJ whole genome shotgun (WGS) entry which is preliminary data.</text>
</comment>
<name>A0A439DE77_9PEZI</name>
<accession>A0A439DE77</accession>
<evidence type="ECO:0000313" key="2">
    <source>
        <dbReference type="EMBL" id="RWA12709.1"/>
    </source>
</evidence>
<organism evidence="2 3">
    <name type="scientific">Xylaria grammica</name>
    <dbReference type="NCBI Taxonomy" id="363999"/>
    <lineage>
        <taxon>Eukaryota</taxon>
        <taxon>Fungi</taxon>
        <taxon>Dikarya</taxon>
        <taxon>Ascomycota</taxon>
        <taxon>Pezizomycotina</taxon>
        <taxon>Sordariomycetes</taxon>
        <taxon>Xylariomycetidae</taxon>
        <taxon>Xylariales</taxon>
        <taxon>Xylariaceae</taxon>
        <taxon>Xylaria</taxon>
    </lineage>
</organism>
<evidence type="ECO:0000313" key="3">
    <source>
        <dbReference type="Proteomes" id="UP000286045"/>
    </source>
</evidence>
<keyword evidence="1" id="KW-0732">Signal</keyword>
<keyword evidence="3" id="KW-1185">Reference proteome</keyword>
<feature type="signal peptide" evidence="1">
    <location>
        <begin position="1"/>
        <end position="23"/>
    </location>
</feature>
<dbReference type="AlphaFoldDB" id="A0A439DE77"/>
<evidence type="ECO:0000256" key="1">
    <source>
        <dbReference type="SAM" id="SignalP"/>
    </source>
</evidence>
<evidence type="ECO:0008006" key="4">
    <source>
        <dbReference type="Google" id="ProtNLM"/>
    </source>
</evidence>
<sequence length="200" mass="22025">MQLHQCLHALGMALPLFTPAALGELVPWPVTGLETWQPSGRPGSNPDWYIHANITNPDPTQSEQDPSIAEGNVYCQIVWLYPDVPYNQISECEIVDTTSPTPWAWTVELLEADDADPYPTTNFDLRWRAASTVSNSTEEEVRIWTGIGQFEVAKNLQGTCAASGFCTFWLKAESTPVPVDVTSISCRGTVDEALHGLNCD</sequence>
<proteinExistence type="predicted"/>